<dbReference type="EMBL" id="KV454211">
    <property type="protein sequence ID" value="ODQ59398.1"/>
    <property type="molecule type" value="Genomic_DNA"/>
</dbReference>
<gene>
    <name evidence="2" type="ORF">WICANDRAFT_94806</name>
</gene>
<name>A0A1E3P238_WICAA</name>
<organism evidence="2 3">
    <name type="scientific">Wickerhamomyces anomalus (strain ATCC 58044 / CBS 1984 / NCYC 433 / NRRL Y-366-8)</name>
    <name type="common">Yeast</name>
    <name type="synonym">Hansenula anomala</name>
    <dbReference type="NCBI Taxonomy" id="683960"/>
    <lineage>
        <taxon>Eukaryota</taxon>
        <taxon>Fungi</taxon>
        <taxon>Dikarya</taxon>
        <taxon>Ascomycota</taxon>
        <taxon>Saccharomycotina</taxon>
        <taxon>Saccharomycetes</taxon>
        <taxon>Phaffomycetales</taxon>
        <taxon>Wickerhamomycetaceae</taxon>
        <taxon>Wickerhamomyces</taxon>
    </lineage>
</organism>
<evidence type="ECO:0000313" key="3">
    <source>
        <dbReference type="Proteomes" id="UP000094112"/>
    </source>
</evidence>
<dbReference type="GeneID" id="30203707"/>
<dbReference type="Proteomes" id="UP000094112">
    <property type="component" value="Unassembled WGS sequence"/>
</dbReference>
<protein>
    <submittedName>
        <fullName evidence="2">Uncharacterized protein</fullName>
    </submittedName>
</protein>
<dbReference type="RefSeq" id="XP_019038605.1">
    <property type="nucleotide sequence ID" value="XM_019186461.1"/>
</dbReference>
<proteinExistence type="predicted"/>
<sequence>MEPVPTAPMEDENSGVANADEFEPGKRSRGGRGGRRRKTKAAPRSNTISSYSSDQIEAEVAQLQVNGFKVFPTKTTHETLLWLKSFTYTISSARYDKVERNPDLANIGTIKSGVNTHDTYLKMLLQFKFMTEVKANRIIDELPTLLHLYNAVNQNRLPTGPDGKPLMMSNIQSSIMKLFSTMNDSELLER</sequence>
<dbReference type="Gene3D" id="1.10.150.670">
    <property type="entry name" value="Crossover junction endonuclease EME1, DNA-binding domain"/>
    <property type="match status" value="1"/>
</dbReference>
<feature type="region of interest" description="Disordered" evidence="1">
    <location>
        <begin position="1"/>
        <end position="50"/>
    </location>
</feature>
<evidence type="ECO:0000256" key="1">
    <source>
        <dbReference type="SAM" id="MobiDB-lite"/>
    </source>
</evidence>
<keyword evidence="3" id="KW-1185">Reference proteome</keyword>
<dbReference type="AlphaFoldDB" id="A0A1E3P238"/>
<evidence type="ECO:0000313" key="2">
    <source>
        <dbReference type="EMBL" id="ODQ59398.1"/>
    </source>
</evidence>
<feature type="compositionally biased region" description="Basic residues" evidence="1">
    <location>
        <begin position="27"/>
        <end position="41"/>
    </location>
</feature>
<accession>A0A1E3P238</accession>
<dbReference type="OrthoDB" id="343092at2759"/>
<dbReference type="InterPro" id="IPR042530">
    <property type="entry name" value="EME1/EME2_C"/>
</dbReference>
<reference evidence="2 3" key="1">
    <citation type="journal article" date="2016" name="Proc. Natl. Acad. Sci. U.S.A.">
        <title>Comparative genomics of biotechnologically important yeasts.</title>
        <authorList>
            <person name="Riley R."/>
            <person name="Haridas S."/>
            <person name="Wolfe K.H."/>
            <person name="Lopes M.R."/>
            <person name="Hittinger C.T."/>
            <person name="Goeker M."/>
            <person name="Salamov A.A."/>
            <person name="Wisecaver J.H."/>
            <person name="Long T.M."/>
            <person name="Calvey C.H."/>
            <person name="Aerts A.L."/>
            <person name="Barry K.W."/>
            <person name="Choi C."/>
            <person name="Clum A."/>
            <person name="Coughlan A.Y."/>
            <person name="Deshpande S."/>
            <person name="Douglass A.P."/>
            <person name="Hanson S.J."/>
            <person name="Klenk H.-P."/>
            <person name="LaButti K.M."/>
            <person name="Lapidus A."/>
            <person name="Lindquist E.A."/>
            <person name="Lipzen A.M."/>
            <person name="Meier-Kolthoff J.P."/>
            <person name="Ohm R.A."/>
            <person name="Otillar R.P."/>
            <person name="Pangilinan J.L."/>
            <person name="Peng Y."/>
            <person name="Rokas A."/>
            <person name="Rosa C.A."/>
            <person name="Scheuner C."/>
            <person name="Sibirny A.A."/>
            <person name="Slot J.C."/>
            <person name="Stielow J.B."/>
            <person name="Sun H."/>
            <person name="Kurtzman C.P."/>
            <person name="Blackwell M."/>
            <person name="Grigoriev I.V."/>
            <person name="Jeffries T.W."/>
        </authorList>
    </citation>
    <scope>NUCLEOTIDE SEQUENCE [LARGE SCALE GENOMIC DNA]</scope>
    <source>
        <strain evidence="3">ATCC 58044 / CBS 1984 / NCYC 433 / NRRL Y-366-8</strain>
    </source>
</reference>
<dbReference type="STRING" id="683960.A0A1E3P238"/>